<evidence type="ECO:0000313" key="2">
    <source>
        <dbReference type="Proteomes" id="UP000319671"/>
    </source>
</evidence>
<organism evidence="1 2">
    <name type="scientific">Neobacillus bataviensis</name>
    <dbReference type="NCBI Taxonomy" id="220685"/>
    <lineage>
        <taxon>Bacteria</taxon>
        <taxon>Bacillati</taxon>
        <taxon>Bacillota</taxon>
        <taxon>Bacilli</taxon>
        <taxon>Bacillales</taxon>
        <taxon>Bacillaceae</taxon>
        <taxon>Neobacillus</taxon>
    </lineage>
</organism>
<reference evidence="1 2" key="1">
    <citation type="submission" date="2019-06" db="EMBL/GenBank/DDBJ databases">
        <title>Sorghum-associated microbial communities from plants grown in Nebraska, USA.</title>
        <authorList>
            <person name="Schachtman D."/>
        </authorList>
    </citation>
    <scope>NUCLEOTIDE SEQUENCE [LARGE SCALE GENOMIC DNA]</scope>
    <source>
        <strain evidence="1 2">2482</strain>
    </source>
</reference>
<dbReference type="RefSeq" id="WP_144563173.1">
    <property type="nucleotide sequence ID" value="NZ_VIVN01000002.1"/>
</dbReference>
<dbReference type="Proteomes" id="UP000319671">
    <property type="component" value="Unassembled WGS sequence"/>
</dbReference>
<protein>
    <recommendedName>
        <fullName evidence="3">Replication initiator protein A</fullName>
    </recommendedName>
</protein>
<evidence type="ECO:0000313" key="1">
    <source>
        <dbReference type="EMBL" id="TWE06423.1"/>
    </source>
</evidence>
<sequence length="220" mass="26457">MTDEINEKKKLYVHIPSYVVRNEGIYISNDEFVMYARLCFLYFRKFHEKEIELDPKKFRLFLRIGDTRTFKKRLNNLNKAGLIETEIQDLPNKGTIKIVLNEEAYKKGEHFTKLSSEVFTYWLNDQIDEYAFRQLFYYKSHINLNDKDKTKWYCFVGFETLTKRLKISRSKVESANDQLKEAKLITVKVNKLQNTGTYNECDELIYHRPNNEYHVAKRLH</sequence>
<comment type="caution">
    <text evidence="1">The sequence shown here is derived from an EMBL/GenBank/DDBJ whole genome shotgun (WGS) entry which is preliminary data.</text>
</comment>
<accession>A0A561DSS4</accession>
<dbReference type="AlphaFoldDB" id="A0A561DSS4"/>
<name>A0A561DSS4_9BACI</name>
<gene>
    <name evidence="1" type="ORF">FB550_102445</name>
</gene>
<dbReference type="EMBL" id="VIVN01000002">
    <property type="protein sequence ID" value="TWE06423.1"/>
    <property type="molecule type" value="Genomic_DNA"/>
</dbReference>
<proteinExistence type="predicted"/>
<evidence type="ECO:0008006" key="3">
    <source>
        <dbReference type="Google" id="ProtNLM"/>
    </source>
</evidence>
<keyword evidence="2" id="KW-1185">Reference proteome</keyword>